<comment type="caution">
    <text evidence="1">The sequence shown here is derived from an EMBL/GenBank/DDBJ whole genome shotgun (WGS) entry which is preliminary data.</text>
</comment>
<dbReference type="PATRIC" id="fig|56193.3.peg.1416"/>
<proteinExistence type="predicted"/>
<reference evidence="1 2" key="1">
    <citation type="submission" date="2015-04" db="EMBL/GenBank/DDBJ databases">
        <title>Genome sequence of aromatic hydrocarbons-degrading Sphingobium chungbukense DJ77.</title>
        <authorList>
            <person name="Kim Y.-C."/>
            <person name="Chae J.-C."/>
        </authorList>
    </citation>
    <scope>NUCLEOTIDE SEQUENCE [LARGE SCALE GENOMIC DNA]</scope>
    <source>
        <strain evidence="1 2">DJ77</strain>
    </source>
</reference>
<name>A0A0M3AR11_9SPHN</name>
<sequence>MTHQPRSLISDAATKAWEEVYAYKAEIERAEQERIAFRTYPGGSFGPRIRSQMAESIDAFMALGRREGRP</sequence>
<protein>
    <submittedName>
        <fullName evidence="1">Uncharacterized protein</fullName>
    </submittedName>
</protein>
<gene>
    <name evidence="1" type="ORF">YP76_06870</name>
</gene>
<evidence type="ECO:0000313" key="2">
    <source>
        <dbReference type="Proteomes" id="UP000033874"/>
    </source>
</evidence>
<evidence type="ECO:0000313" key="1">
    <source>
        <dbReference type="EMBL" id="KKW92652.1"/>
    </source>
</evidence>
<dbReference type="RefSeq" id="WP_046762868.1">
    <property type="nucleotide sequence ID" value="NZ_LBIC01000003.1"/>
</dbReference>
<dbReference type="STRING" id="56193.YP76_06870"/>
<accession>A0A0M3AR11</accession>
<dbReference type="Proteomes" id="UP000033874">
    <property type="component" value="Unassembled WGS sequence"/>
</dbReference>
<keyword evidence="2" id="KW-1185">Reference proteome</keyword>
<dbReference type="EMBL" id="LBIC01000003">
    <property type="protein sequence ID" value="KKW92652.1"/>
    <property type="molecule type" value="Genomic_DNA"/>
</dbReference>
<dbReference type="AlphaFoldDB" id="A0A0M3AR11"/>
<organism evidence="1 2">
    <name type="scientific">Sphingobium chungbukense</name>
    <dbReference type="NCBI Taxonomy" id="56193"/>
    <lineage>
        <taxon>Bacteria</taxon>
        <taxon>Pseudomonadati</taxon>
        <taxon>Pseudomonadota</taxon>
        <taxon>Alphaproteobacteria</taxon>
        <taxon>Sphingomonadales</taxon>
        <taxon>Sphingomonadaceae</taxon>
        <taxon>Sphingobium</taxon>
    </lineage>
</organism>